<feature type="region of interest" description="Disordered" evidence="2">
    <location>
        <begin position="1278"/>
        <end position="1352"/>
    </location>
</feature>
<dbReference type="STRING" id="215243.A0A0D2DW82"/>
<dbReference type="NCBIfam" id="TIGR00756">
    <property type="entry name" value="PPR"/>
    <property type="match status" value="1"/>
</dbReference>
<keyword evidence="4" id="KW-1185">Reference proteome</keyword>
<feature type="region of interest" description="Disordered" evidence="2">
    <location>
        <begin position="1159"/>
        <end position="1188"/>
    </location>
</feature>
<dbReference type="PANTHER" id="PTHR46862">
    <property type="entry name" value="OS07G0661900 PROTEIN"/>
    <property type="match status" value="1"/>
</dbReference>
<name>A0A0D2DW82_9EURO</name>
<evidence type="ECO:0000256" key="1">
    <source>
        <dbReference type="PROSITE-ProRule" id="PRU00708"/>
    </source>
</evidence>
<feature type="compositionally biased region" description="Low complexity" evidence="2">
    <location>
        <begin position="1235"/>
        <end position="1251"/>
    </location>
</feature>
<feature type="region of interest" description="Disordered" evidence="2">
    <location>
        <begin position="1371"/>
        <end position="1401"/>
    </location>
</feature>
<dbReference type="InterPro" id="IPR002885">
    <property type="entry name" value="PPR_rpt"/>
</dbReference>
<evidence type="ECO:0008006" key="5">
    <source>
        <dbReference type="Google" id="ProtNLM"/>
    </source>
</evidence>
<evidence type="ECO:0000256" key="2">
    <source>
        <dbReference type="SAM" id="MobiDB-lite"/>
    </source>
</evidence>
<evidence type="ECO:0000313" key="3">
    <source>
        <dbReference type="EMBL" id="KIW39789.1"/>
    </source>
</evidence>
<feature type="compositionally biased region" description="Basic residues" evidence="2">
    <location>
        <begin position="1371"/>
        <end position="1381"/>
    </location>
</feature>
<feature type="compositionally biased region" description="Basic and acidic residues" evidence="2">
    <location>
        <begin position="1382"/>
        <end position="1392"/>
    </location>
</feature>
<dbReference type="Pfam" id="PF13041">
    <property type="entry name" value="PPR_2"/>
    <property type="match status" value="1"/>
</dbReference>
<dbReference type="OrthoDB" id="1882346at2759"/>
<feature type="compositionally biased region" description="Basic and acidic residues" evidence="2">
    <location>
        <begin position="1278"/>
        <end position="1289"/>
    </location>
</feature>
<gene>
    <name evidence="3" type="ORF">PV06_08373</name>
</gene>
<dbReference type="Proteomes" id="UP000053342">
    <property type="component" value="Unassembled WGS sequence"/>
</dbReference>
<accession>A0A0D2DW82</accession>
<dbReference type="VEuPathDB" id="FungiDB:PV06_08373"/>
<protein>
    <recommendedName>
        <fullName evidence="5">Pentacotripeptide-repeat region of PRORP domain-containing protein</fullName>
    </recommendedName>
</protein>
<reference evidence="3 4" key="1">
    <citation type="submission" date="2015-01" db="EMBL/GenBank/DDBJ databases">
        <title>The Genome Sequence of Exophiala oligosperma CBS72588.</title>
        <authorList>
            <consortium name="The Broad Institute Genomics Platform"/>
            <person name="Cuomo C."/>
            <person name="de Hoog S."/>
            <person name="Gorbushina A."/>
            <person name="Stielow B."/>
            <person name="Teixiera M."/>
            <person name="Abouelleil A."/>
            <person name="Chapman S.B."/>
            <person name="Priest M."/>
            <person name="Young S.K."/>
            <person name="Wortman J."/>
            <person name="Nusbaum C."/>
            <person name="Birren B."/>
        </authorList>
    </citation>
    <scope>NUCLEOTIDE SEQUENCE [LARGE SCALE GENOMIC DNA]</scope>
    <source>
        <strain evidence="3 4">CBS 72588</strain>
    </source>
</reference>
<evidence type="ECO:0000313" key="4">
    <source>
        <dbReference type="Proteomes" id="UP000053342"/>
    </source>
</evidence>
<proteinExistence type="predicted"/>
<sequence>MLERTSQCIEPASQLFLRAIDPPIRSSRPLGQAFWRNRGNDLVASAWWPLYLRDIRSRYQEQDGLWSPAKAPFPIAHHTGKSRSLASRPTKHNAFSVRSVAAATPNRGYTNNAQLAPPMHEFVHGEGRPEDSILYLTDRSSRKPHITSSKTDTEVEEELAILLAGAPISDPALQEFSPGDVVFALFQRLHNPAAYASAVFQFLAQSLPPRNPEARLTKGVHEAFNAIPLSKRTARDYTTAVKVSLKVDDFRLVQKINAEATSRDLNHECSPFLLLHFVTNMLWRNAVEIWTASYTTRGADHHMDSLVSQASDYKDLPSAIDKMASAILERSPVLMRFSGKLRSIARKLLHVLLRNGRLMSLITPSGLLEILNNYKLLEQLQPWMHLELLNTLLKSAKRPNKSGLATLVYRNLRLNFPDYKPPPSAYGALLSVHADEASSFRDYQYYLREFTHVHGAADKKSYQKVLTALARQGDVVGVKTIFGQLCQAHPRPQEIEFYTPLIYVYARLGDVENAEREFKRLKTWGIEPNTYCWNMLLYAHTRSRHPKTSFDCFGDMQARGVRPDKYTFGTLMSTVSRSGDTEQVLSMIEQVQQLDTKGDYEMMSALIHSYCLNGQADTAERLAEATSKAGYEGSPVKMWNYILRHYAFRRDSNACLRVQHRMQALGIKPDDMTYAALMTALVALGKTKDAAQILRRLNLSQALTANPFHYSIILHGFALEGNRDMATVIYQEMLQRFPNLGGSPHLAMLHMESHRSPEAKQSPQLSIDFLAGILQTITTADRASKLPQPGLRRRRPVDALPSVYFEHLVGVLLAKGRVEQADKLLRRFESLAGLSFLDLDVNFLDSKELLVSRLRVAAQGYDWQGVETIWLKILQGAIQSASKGKTIRTQPSSVGVEFLQSESGSEFSSMIPDFASGASSSDESKKLLSSLSSNILRSQRFVLKDAINIYLGALDFQNRHNYAVTTVELLEKAGFSLTNNNWNVYIQTLTRSRDWRHWVEAFRIFEERMYASAPAWRLLVRGKALISNESDSPQARAKKVVRRKDAERLDIDLPMPTYLTAVCLATVLKKSGVRTRLGDDALMLELSTAAPDTYRYIRRIPRLKDKFQGALLRDFKIAGDIPKRPRDSASPDRSGVLGSLSPLDHVPVGELANLDEIVGGRKHDRDEDVPQAERIEGQVDRSSRFIDGEDRYENDLEYQERIYQHETRLLSTMDAIRRDASSPRVISDSWFGQPASTTTTTTTTDSATRSTALRDTGLPPGALLNPYYSSLERRAATEKKLRQALDRSLQDAGGQRPPRAVRARNTQVPSRGDSKGSRRPRAFDPGPTTTAKPSTSTATTTTPLRLRKNHRVLEQLPRVEKLPPWDRRVKAAWHGRPKRRWKKDEEAEKAGGIDEEEEEES</sequence>
<feature type="repeat" description="PPR" evidence="1">
    <location>
        <begin position="494"/>
        <end position="528"/>
    </location>
</feature>
<feature type="region of interest" description="Disordered" evidence="2">
    <location>
        <begin position="1227"/>
        <end position="1265"/>
    </location>
</feature>
<organism evidence="3 4">
    <name type="scientific">Exophiala oligosperma</name>
    <dbReference type="NCBI Taxonomy" id="215243"/>
    <lineage>
        <taxon>Eukaryota</taxon>
        <taxon>Fungi</taxon>
        <taxon>Dikarya</taxon>
        <taxon>Ascomycota</taxon>
        <taxon>Pezizomycotina</taxon>
        <taxon>Eurotiomycetes</taxon>
        <taxon>Chaetothyriomycetidae</taxon>
        <taxon>Chaetothyriales</taxon>
        <taxon>Herpotrichiellaceae</taxon>
        <taxon>Exophiala</taxon>
    </lineage>
</organism>
<dbReference type="PANTHER" id="PTHR46862:SF3">
    <property type="entry name" value="OS07G0661900 PROTEIN"/>
    <property type="match status" value="1"/>
</dbReference>
<feature type="repeat" description="PPR" evidence="1">
    <location>
        <begin position="529"/>
        <end position="563"/>
    </location>
</feature>
<dbReference type="Gene3D" id="1.25.40.10">
    <property type="entry name" value="Tetratricopeptide repeat domain"/>
    <property type="match status" value="2"/>
</dbReference>
<dbReference type="InterPro" id="IPR011990">
    <property type="entry name" value="TPR-like_helical_dom_sf"/>
</dbReference>
<dbReference type="PROSITE" id="PS51375">
    <property type="entry name" value="PPR"/>
    <property type="match status" value="2"/>
</dbReference>
<dbReference type="GeneID" id="27360447"/>
<feature type="compositionally biased region" description="Low complexity" evidence="2">
    <location>
        <begin position="1328"/>
        <end position="1344"/>
    </location>
</feature>
<dbReference type="Pfam" id="PF13812">
    <property type="entry name" value="PPR_3"/>
    <property type="match status" value="1"/>
</dbReference>
<dbReference type="EMBL" id="KN847339">
    <property type="protein sequence ID" value="KIW39789.1"/>
    <property type="molecule type" value="Genomic_DNA"/>
</dbReference>
<dbReference type="HOGENOM" id="CLU_003430_1_1_1"/>
<dbReference type="RefSeq" id="XP_016260005.1">
    <property type="nucleotide sequence ID" value="XM_016409697.1"/>
</dbReference>